<dbReference type="Gene3D" id="3.40.50.1820">
    <property type="entry name" value="alpha/beta hydrolase"/>
    <property type="match status" value="1"/>
</dbReference>
<evidence type="ECO:0000313" key="3">
    <source>
        <dbReference type="Proteomes" id="UP000252707"/>
    </source>
</evidence>
<dbReference type="Pfam" id="PF12697">
    <property type="entry name" value="Abhydrolase_6"/>
    <property type="match status" value="1"/>
</dbReference>
<dbReference type="InterPro" id="IPR000073">
    <property type="entry name" value="AB_hydrolase_1"/>
</dbReference>
<evidence type="ECO:0000259" key="1">
    <source>
        <dbReference type="Pfam" id="PF12697"/>
    </source>
</evidence>
<evidence type="ECO:0000313" key="2">
    <source>
        <dbReference type="EMBL" id="RCX28419.1"/>
    </source>
</evidence>
<organism evidence="2 3">
    <name type="scientific">Thioalbus denitrificans</name>
    <dbReference type="NCBI Taxonomy" id="547122"/>
    <lineage>
        <taxon>Bacteria</taxon>
        <taxon>Pseudomonadati</taxon>
        <taxon>Pseudomonadota</taxon>
        <taxon>Gammaproteobacteria</taxon>
        <taxon>Chromatiales</taxon>
        <taxon>Ectothiorhodospiraceae</taxon>
        <taxon>Thioalbus</taxon>
    </lineage>
</organism>
<dbReference type="InterPro" id="IPR029058">
    <property type="entry name" value="AB_hydrolase_fold"/>
</dbReference>
<dbReference type="PANTHER" id="PTHR37946">
    <property type="entry name" value="SLL1969 PROTEIN"/>
    <property type="match status" value="1"/>
</dbReference>
<proteinExistence type="predicted"/>
<name>A0A369C3E4_9GAMM</name>
<dbReference type="Proteomes" id="UP000252707">
    <property type="component" value="Unassembled WGS sequence"/>
</dbReference>
<gene>
    <name evidence="2" type="ORF">DFQ59_107166</name>
</gene>
<dbReference type="GO" id="GO:0016787">
    <property type="term" value="F:hydrolase activity"/>
    <property type="evidence" value="ECO:0007669"/>
    <property type="project" value="UniProtKB-KW"/>
</dbReference>
<dbReference type="SUPFAM" id="SSF53474">
    <property type="entry name" value="alpha/beta-Hydrolases"/>
    <property type="match status" value="1"/>
</dbReference>
<dbReference type="OrthoDB" id="556502at2"/>
<dbReference type="AlphaFoldDB" id="A0A369C3E4"/>
<keyword evidence="2" id="KW-0378">Hydrolase</keyword>
<dbReference type="EMBL" id="QPJY01000007">
    <property type="protein sequence ID" value="RCX28419.1"/>
    <property type="molecule type" value="Genomic_DNA"/>
</dbReference>
<feature type="domain" description="AB hydrolase-1" evidence="1">
    <location>
        <begin position="15"/>
        <end position="155"/>
    </location>
</feature>
<dbReference type="RefSeq" id="WP_114280351.1">
    <property type="nucleotide sequence ID" value="NZ_QPJY01000007.1"/>
</dbReference>
<keyword evidence="3" id="KW-1185">Reference proteome</keyword>
<sequence>MTNERKDEAPGSAPVLLLHGLWMPGLEMSLLQHRLEGRGWHCRRFTYTTFQGSVDDSLDALDAVVAELDAPRVHFVAHSLGGLLLRHYFSDRPDAPAGRVVTLGTPHTGSKVAQVLNGLGPLGWVLGNGRRMGLMGDAPAWSPERDLGVIAGTMSMGLGMVVPGLDSPNDGTVAAAETRCPEMADYLELPVSHMGLVLSEQVAEAISAFLASGCFPHGPDAKERG</sequence>
<comment type="caution">
    <text evidence="2">The sequence shown here is derived from an EMBL/GenBank/DDBJ whole genome shotgun (WGS) entry which is preliminary data.</text>
</comment>
<accession>A0A369C3E4</accession>
<reference evidence="2 3" key="1">
    <citation type="submission" date="2018-07" db="EMBL/GenBank/DDBJ databases">
        <title>Genomic Encyclopedia of Type Strains, Phase IV (KMG-IV): sequencing the most valuable type-strain genomes for metagenomic binning, comparative biology and taxonomic classification.</title>
        <authorList>
            <person name="Goeker M."/>
        </authorList>
    </citation>
    <scope>NUCLEOTIDE SEQUENCE [LARGE SCALE GENOMIC DNA]</scope>
    <source>
        <strain evidence="2 3">DSM 26407</strain>
    </source>
</reference>
<dbReference type="PANTHER" id="PTHR37946:SF1">
    <property type="entry name" value="SLL1969 PROTEIN"/>
    <property type="match status" value="1"/>
</dbReference>
<protein>
    <submittedName>
        <fullName evidence="2">Alpha/beta hydrolase family protein</fullName>
    </submittedName>
</protein>